<proteinExistence type="inferred from homology"/>
<dbReference type="SUPFAM" id="SSF51351">
    <property type="entry name" value="Triosephosphate isomerase (TIM)"/>
    <property type="match status" value="1"/>
</dbReference>
<dbReference type="OrthoDB" id="9809429at2"/>
<dbReference type="AlphaFoldDB" id="A0A0G4JV15"/>
<comment type="pathway">
    <text evidence="2">Carbohydrate metabolism; erythritol degradation.</text>
</comment>
<feature type="active site" description="Proton acceptor" evidence="8">
    <location>
        <position position="167"/>
    </location>
</feature>
<evidence type="ECO:0000256" key="6">
    <source>
        <dbReference type="ARBA" id="ARBA00023152"/>
    </source>
</evidence>
<dbReference type="Gene3D" id="3.20.20.70">
    <property type="entry name" value="Aldolase class I"/>
    <property type="match status" value="1"/>
</dbReference>
<evidence type="ECO:0000313" key="10">
    <source>
        <dbReference type="EMBL" id="CPR16624.1"/>
    </source>
</evidence>
<dbReference type="PANTHER" id="PTHR21139:SF42">
    <property type="entry name" value="TRIOSEPHOSPHATE ISOMERASE"/>
    <property type="match status" value="1"/>
</dbReference>
<keyword evidence="5 8" id="KW-0963">Cytoplasm</keyword>
<dbReference type="GO" id="GO:0004807">
    <property type="term" value="F:triose-phosphate isomerase activity"/>
    <property type="evidence" value="ECO:0007669"/>
    <property type="project" value="UniProtKB-UniRule"/>
</dbReference>
<keyword evidence="6 8" id="KW-0324">Glycolysis</keyword>
<keyword evidence="7 8" id="KW-0413">Isomerase</keyword>
<dbReference type="Proteomes" id="UP000044377">
    <property type="component" value="Unassembled WGS sequence"/>
</dbReference>
<dbReference type="Pfam" id="PF00121">
    <property type="entry name" value="TIM"/>
    <property type="match status" value="1"/>
</dbReference>
<comment type="function">
    <text evidence="8">Involved in the gluconeogenesis. Catalyzes stereospecifically the conversion of dihydroxyacetone phosphate (DHAP) to D-glyceraldehyde-3-phosphate (G3P).</text>
</comment>
<evidence type="ECO:0000256" key="1">
    <source>
        <dbReference type="ARBA" id="ARBA00004680"/>
    </source>
</evidence>
<reference evidence="11" key="1">
    <citation type="submission" date="2015-01" db="EMBL/GenBank/DDBJ databases">
        <authorList>
            <person name="Paterson Steve"/>
        </authorList>
    </citation>
    <scope>NUCLEOTIDE SEQUENCE [LARGE SCALE GENOMIC DNA]</scope>
    <source>
        <strain evidence="11">OBR1</strain>
    </source>
</reference>
<protein>
    <recommendedName>
        <fullName evidence="8 9">Triosephosphate isomerase</fullName>
        <shortName evidence="8">TIM</shortName>
        <shortName evidence="8">TPI</shortName>
        <ecNumber evidence="8 9">5.3.1.1</ecNumber>
    </recommendedName>
    <alternativeName>
        <fullName evidence="8">Triose-phosphate isomerase</fullName>
    </alternativeName>
</protein>
<dbReference type="GO" id="GO:0006094">
    <property type="term" value="P:gluconeogenesis"/>
    <property type="evidence" value="ECO:0007669"/>
    <property type="project" value="UniProtKB-UniRule"/>
</dbReference>
<dbReference type="GO" id="GO:0046166">
    <property type="term" value="P:glyceraldehyde-3-phosphate biosynthetic process"/>
    <property type="evidence" value="ECO:0007669"/>
    <property type="project" value="TreeGrafter"/>
</dbReference>
<dbReference type="FunFam" id="3.20.20.70:FF:000016">
    <property type="entry name" value="Triosephosphate isomerase"/>
    <property type="match status" value="1"/>
</dbReference>
<dbReference type="PROSITE" id="PS00171">
    <property type="entry name" value="TIM_1"/>
    <property type="match status" value="1"/>
</dbReference>
<dbReference type="GO" id="GO:0019563">
    <property type="term" value="P:glycerol catabolic process"/>
    <property type="evidence" value="ECO:0007669"/>
    <property type="project" value="TreeGrafter"/>
</dbReference>
<dbReference type="PROSITE" id="PS51440">
    <property type="entry name" value="TIM_2"/>
    <property type="match status" value="1"/>
</dbReference>
<dbReference type="GO" id="GO:0005829">
    <property type="term" value="C:cytosol"/>
    <property type="evidence" value="ECO:0007669"/>
    <property type="project" value="TreeGrafter"/>
</dbReference>
<evidence type="ECO:0000256" key="4">
    <source>
        <dbReference type="ARBA" id="ARBA00022432"/>
    </source>
</evidence>
<evidence type="ECO:0000256" key="5">
    <source>
        <dbReference type="ARBA" id="ARBA00022490"/>
    </source>
</evidence>
<dbReference type="CDD" id="cd00311">
    <property type="entry name" value="TIM"/>
    <property type="match status" value="1"/>
</dbReference>
<dbReference type="InterPro" id="IPR035990">
    <property type="entry name" value="TIM_sf"/>
</dbReference>
<dbReference type="PANTHER" id="PTHR21139">
    <property type="entry name" value="TRIOSEPHOSPHATE ISOMERASE"/>
    <property type="match status" value="1"/>
</dbReference>
<evidence type="ECO:0000256" key="2">
    <source>
        <dbReference type="ARBA" id="ARBA00004939"/>
    </source>
</evidence>
<comment type="subunit">
    <text evidence="8 9">Homodimer.</text>
</comment>
<comment type="subcellular location">
    <subcellularLocation>
        <location evidence="8 9">Cytoplasm</location>
    </subcellularLocation>
</comment>
<comment type="caution">
    <text evidence="8">Lacks conserved residue(s) required for the propagation of feature annotation.</text>
</comment>
<keyword evidence="4 8" id="KW-0312">Gluconeogenesis</keyword>
<dbReference type="InterPro" id="IPR013785">
    <property type="entry name" value="Aldolase_TIM"/>
</dbReference>
<organism evidence="10 11">
    <name type="scientific">Brenneria goodwinii</name>
    <dbReference type="NCBI Taxonomy" id="1109412"/>
    <lineage>
        <taxon>Bacteria</taxon>
        <taxon>Pseudomonadati</taxon>
        <taxon>Pseudomonadota</taxon>
        <taxon>Gammaproteobacteria</taxon>
        <taxon>Enterobacterales</taxon>
        <taxon>Pectobacteriaceae</taxon>
        <taxon>Brenneria</taxon>
    </lineage>
</organism>
<comment type="similarity">
    <text evidence="3 8 9">Belongs to the triosephosphate isomerase family.</text>
</comment>
<sequence>MTQSIRPLIAGNWKMNGLKSSLEELQNIVETFPEVDNIESLICLPATLISLASEITRDTPIQIGAQDCAIEKFGAHTGDISAEMLKDAGASYVIVGHSERRIDHGEANSLIHAKAKAAWRGGLIPIICIGETLAESKKGSTFEVLANQIEQSLPSEASPLNTVIAYEPIWAIGTGTIPKEQDVAIIHSYIRSCLSEKLGTKANQLRIIYGGSVTPLNVVKFLNTTNVNGVLVGRAAMKSEDYLALLNNALS</sequence>
<dbReference type="UniPathway" id="UPA00109">
    <property type="reaction ID" value="UER00189"/>
</dbReference>
<dbReference type="STRING" id="1109412.BN1221_02182"/>
<accession>A0A0G4JV15</accession>
<comment type="pathway">
    <text evidence="8 9">Carbohydrate biosynthesis; gluconeogenesis.</text>
</comment>
<comment type="pathway">
    <text evidence="1 8 9">Carbohydrate degradation; glycolysis; D-glyceraldehyde 3-phosphate from glycerone phosphate: step 1/1.</text>
</comment>
<feature type="active site" description="Electrophile" evidence="8">
    <location>
        <position position="97"/>
    </location>
</feature>
<feature type="binding site" evidence="8">
    <location>
        <position position="173"/>
    </location>
    <ligand>
        <name>substrate</name>
    </ligand>
</feature>
<dbReference type="InterPro" id="IPR022896">
    <property type="entry name" value="TrioseP_Isoase_bac/euk"/>
</dbReference>
<keyword evidence="11" id="KW-1185">Reference proteome</keyword>
<dbReference type="GO" id="GO:0006096">
    <property type="term" value="P:glycolytic process"/>
    <property type="evidence" value="ECO:0007669"/>
    <property type="project" value="UniProtKB-UniRule"/>
</dbReference>
<dbReference type="NCBIfam" id="TIGR00419">
    <property type="entry name" value="tim"/>
    <property type="match status" value="1"/>
</dbReference>
<name>A0A0G4JV15_9GAMM</name>
<evidence type="ECO:0000256" key="8">
    <source>
        <dbReference type="HAMAP-Rule" id="MF_00147"/>
    </source>
</evidence>
<feature type="binding site" evidence="8">
    <location>
        <position position="212"/>
    </location>
    <ligand>
        <name>substrate</name>
    </ligand>
</feature>
<dbReference type="UniPathway" id="UPA00138"/>
<feature type="binding site" evidence="8">
    <location>
        <begin position="12"/>
        <end position="14"/>
    </location>
    <ligand>
        <name>substrate</name>
    </ligand>
</feature>
<evidence type="ECO:0000256" key="3">
    <source>
        <dbReference type="ARBA" id="ARBA00007422"/>
    </source>
</evidence>
<evidence type="ECO:0000256" key="7">
    <source>
        <dbReference type="ARBA" id="ARBA00023235"/>
    </source>
</evidence>
<dbReference type="EC" id="5.3.1.1" evidence="8 9"/>
<dbReference type="InterPro" id="IPR000652">
    <property type="entry name" value="Triosephosphate_isomerase"/>
</dbReference>
<evidence type="ECO:0000256" key="9">
    <source>
        <dbReference type="RuleBase" id="RU363013"/>
    </source>
</evidence>
<dbReference type="EMBL" id="CGIG01000001">
    <property type="protein sequence ID" value="CPR16624.1"/>
    <property type="molecule type" value="Genomic_DNA"/>
</dbReference>
<gene>
    <name evidence="8" type="primary">tpiA</name>
    <name evidence="10" type="ORF">BN1221_02182</name>
</gene>
<dbReference type="InterPro" id="IPR020861">
    <property type="entry name" value="Triosephosphate_isomerase_AS"/>
</dbReference>
<dbReference type="RefSeq" id="WP_048637304.1">
    <property type="nucleotide sequence ID" value="NZ_CGIG01000001.1"/>
</dbReference>
<comment type="catalytic activity">
    <reaction evidence="8 9">
        <text>D-glyceraldehyde 3-phosphate = dihydroxyacetone phosphate</text>
        <dbReference type="Rhea" id="RHEA:18585"/>
        <dbReference type="ChEBI" id="CHEBI:57642"/>
        <dbReference type="ChEBI" id="CHEBI:59776"/>
        <dbReference type="EC" id="5.3.1.1"/>
    </reaction>
</comment>
<dbReference type="HAMAP" id="MF_00147_B">
    <property type="entry name" value="TIM_B"/>
    <property type="match status" value="1"/>
</dbReference>
<evidence type="ECO:0000313" key="11">
    <source>
        <dbReference type="Proteomes" id="UP000044377"/>
    </source>
</evidence>